<dbReference type="GO" id="GO:0005085">
    <property type="term" value="F:guanyl-nucleotide exchange factor activity"/>
    <property type="evidence" value="ECO:0007669"/>
    <property type="project" value="UniProtKB-KW"/>
</dbReference>
<dbReference type="Gene3D" id="1.20.870.10">
    <property type="entry name" value="Son of sevenless (SoS) protein Chain: S domain 1"/>
    <property type="match status" value="1"/>
</dbReference>
<evidence type="ECO:0000313" key="5">
    <source>
        <dbReference type="Proteomes" id="UP000054560"/>
    </source>
</evidence>
<protein>
    <recommendedName>
        <fullName evidence="3">Ras-GEF domain-containing protein</fullName>
    </recommendedName>
</protein>
<name>A0A0L0FL73_9EUKA</name>
<dbReference type="AlphaFoldDB" id="A0A0L0FL73"/>
<dbReference type="STRING" id="667725.A0A0L0FL73"/>
<dbReference type="InterPro" id="IPR008937">
    <property type="entry name" value="Ras-like_GEF"/>
</dbReference>
<dbReference type="InterPro" id="IPR036964">
    <property type="entry name" value="RASGEF_cat_dom_sf"/>
</dbReference>
<dbReference type="InterPro" id="IPR001895">
    <property type="entry name" value="RASGEF_cat_dom"/>
</dbReference>
<evidence type="ECO:0000259" key="3">
    <source>
        <dbReference type="PROSITE" id="PS50009"/>
    </source>
</evidence>
<organism evidence="4 5">
    <name type="scientific">Sphaeroforma arctica JP610</name>
    <dbReference type="NCBI Taxonomy" id="667725"/>
    <lineage>
        <taxon>Eukaryota</taxon>
        <taxon>Ichthyosporea</taxon>
        <taxon>Ichthyophonida</taxon>
        <taxon>Sphaeroforma</taxon>
    </lineage>
</organism>
<reference evidence="4 5" key="1">
    <citation type="submission" date="2011-02" db="EMBL/GenBank/DDBJ databases">
        <title>The Genome Sequence of Sphaeroforma arctica JP610.</title>
        <authorList>
            <consortium name="The Broad Institute Genome Sequencing Platform"/>
            <person name="Russ C."/>
            <person name="Cuomo C."/>
            <person name="Young S.K."/>
            <person name="Zeng Q."/>
            <person name="Gargeya S."/>
            <person name="Alvarado L."/>
            <person name="Berlin A."/>
            <person name="Chapman S.B."/>
            <person name="Chen Z."/>
            <person name="Freedman E."/>
            <person name="Gellesch M."/>
            <person name="Goldberg J."/>
            <person name="Griggs A."/>
            <person name="Gujja S."/>
            <person name="Heilman E."/>
            <person name="Heiman D."/>
            <person name="Howarth C."/>
            <person name="Mehta T."/>
            <person name="Neiman D."/>
            <person name="Pearson M."/>
            <person name="Roberts A."/>
            <person name="Saif S."/>
            <person name="Shea T."/>
            <person name="Shenoy N."/>
            <person name="Sisk P."/>
            <person name="Stolte C."/>
            <person name="Sykes S."/>
            <person name="White J."/>
            <person name="Yandava C."/>
            <person name="Burger G."/>
            <person name="Gray M.W."/>
            <person name="Holland P.W.H."/>
            <person name="King N."/>
            <person name="Lang F.B.F."/>
            <person name="Roger A.J."/>
            <person name="Ruiz-Trillo I."/>
            <person name="Haas B."/>
            <person name="Nusbaum C."/>
            <person name="Birren B."/>
        </authorList>
    </citation>
    <scope>NUCLEOTIDE SEQUENCE [LARGE SCALE GENOMIC DNA]</scope>
    <source>
        <strain evidence="4 5">JP610</strain>
    </source>
</reference>
<proteinExistence type="predicted"/>
<dbReference type="GeneID" id="25910515"/>
<dbReference type="eggNOG" id="KOG3417">
    <property type="taxonomic scope" value="Eukaryota"/>
</dbReference>
<feature type="domain" description="Ras-GEF" evidence="3">
    <location>
        <begin position="1"/>
        <end position="83"/>
    </location>
</feature>
<keyword evidence="1 2" id="KW-0344">Guanine-nucleotide releasing factor</keyword>
<evidence type="ECO:0000313" key="4">
    <source>
        <dbReference type="EMBL" id="KNC77529.1"/>
    </source>
</evidence>
<dbReference type="InterPro" id="IPR023578">
    <property type="entry name" value="Ras_GEF_dom_sf"/>
</dbReference>
<dbReference type="GO" id="GO:0007265">
    <property type="term" value="P:Ras protein signal transduction"/>
    <property type="evidence" value="ECO:0007669"/>
    <property type="project" value="TreeGrafter"/>
</dbReference>
<dbReference type="Proteomes" id="UP000054560">
    <property type="component" value="Unassembled WGS sequence"/>
</dbReference>
<dbReference type="OrthoDB" id="546434at2759"/>
<dbReference type="Pfam" id="PF00617">
    <property type="entry name" value="RasGEF"/>
    <property type="match status" value="1"/>
</dbReference>
<accession>A0A0L0FL73</accession>
<dbReference type="EMBL" id="KQ242705">
    <property type="protein sequence ID" value="KNC77529.1"/>
    <property type="molecule type" value="Genomic_DNA"/>
</dbReference>
<evidence type="ECO:0000256" key="1">
    <source>
        <dbReference type="ARBA" id="ARBA00022658"/>
    </source>
</evidence>
<evidence type="ECO:0000256" key="2">
    <source>
        <dbReference type="PROSITE-ProRule" id="PRU00168"/>
    </source>
</evidence>
<dbReference type="PROSITE" id="PS50009">
    <property type="entry name" value="RASGEF_CAT"/>
    <property type="match status" value="1"/>
</dbReference>
<dbReference type="RefSeq" id="XP_014151431.1">
    <property type="nucleotide sequence ID" value="XM_014295956.1"/>
</dbReference>
<gene>
    <name evidence="4" type="ORF">SARC_10011</name>
</gene>
<dbReference type="PANTHER" id="PTHR23113:SF368">
    <property type="entry name" value="CELL DIVISION CONTROL PROTEIN 25"/>
    <property type="match status" value="1"/>
</dbReference>
<dbReference type="PANTHER" id="PTHR23113">
    <property type="entry name" value="GUANINE NUCLEOTIDE EXCHANGE FACTOR"/>
    <property type="match status" value="1"/>
</dbReference>
<dbReference type="SUPFAM" id="SSF48366">
    <property type="entry name" value="Ras GEF"/>
    <property type="match status" value="1"/>
</dbReference>
<keyword evidence="5" id="KW-1185">Reference proteome</keyword>
<sequence>MSTGIYLTDLTFIEEGNPDKLPGGQINFNKRRIFAGTITQILDYQKNEYNFTVVNGLRWHLTHLFLSWNEDGLYKQSLLVEPRQN</sequence>
<dbReference type="GO" id="GO:0005886">
    <property type="term" value="C:plasma membrane"/>
    <property type="evidence" value="ECO:0007669"/>
    <property type="project" value="TreeGrafter"/>
</dbReference>
<dbReference type="Gene3D" id="1.10.840.10">
    <property type="entry name" value="Ras guanine-nucleotide exchange factors catalytic domain"/>
    <property type="match status" value="1"/>
</dbReference>